<organism evidence="1 2">
    <name type="scientific">Pluteus cervinus</name>
    <dbReference type="NCBI Taxonomy" id="181527"/>
    <lineage>
        <taxon>Eukaryota</taxon>
        <taxon>Fungi</taxon>
        <taxon>Dikarya</taxon>
        <taxon>Basidiomycota</taxon>
        <taxon>Agaricomycotina</taxon>
        <taxon>Agaricomycetes</taxon>
        <taxon>Agaricomycetidae</taxon>
        <taxon>Agaricales</taxon>
        <taxon>Pluteineae</taxon>
        <taxon>Pluteaceae</taxon>
        <taxon>Pluteus</taxon>
    </lineage>
</organism>
<gene>
    <name evidence="1" type="ORF">BDN72DRAFT_903487</name>
</gene>
<protein>
    <submittedName>
        <fullName evidence="1">Uncharacterized protein</fullName>
    </submittedName>
</protein>
<name>A0ACD3A972_9AGAR</name>
<dbReference type="Proteomes" id="UP000308600">
    <property type="component" value="Unassembled WGS sequence"/>
</dbReference>
<proteinExistence type="predicted"/>
<evidence type="ECO:0000313" key="2">
    <source>
        <dbReference type="Proteomes" id="UP000308600"/>
    </source>
</evidence>
<accession>A0ACD3A972</accession>
<evidence type="ECO:0000313" key="1">
    <source>
        <dbReference type="EMBL" id="TFK62142.1"/>
    </source>
</evidence>
<reference evidence="1 2" key="1">
    <citation type="journal article" date="2019" name="Nat. Ecol. Evol.">
        <title>Megaphylogeny resolves global patterns of mushroom evolution.</title>
        <authorList>
            <person name="Varga T."/>
            <person name="Krizsan K."/>
            <person name="Foldi C."/>
            <person name="Dima B."/>
            <person name="Sanchez-Garcia M."/>
            <person name="Sanchez-Ramirez S."/>
            <person name="Szollosi G.J."/>
            <person name="Szarkandi J.G."/>
            <person name="Papp V."/>
            <person name="Albert L."/>
            <person name="Andreopoulos W."/>
            <person name="Angelini C."/>
            <person name="Antonin V."/>
            <person name="Barry K.W."/>
            <person name="Bougher N.L."/>
            <person name="Buchanan P."/>
            <person name="Buyck B."/>
            <person name="Bense V."/>
            <person name="Catcheside P."/>
            <person name="Chovatia M."/>
            <person name="Cooper J."/>
            <person name="Damon W."/>
            <person name="Desjardin D."/>
            <person name="Finy P."/>
            <person name="Geml J."/>
            <person name="Haridas S."/>
            <person name="Hughes K."/>
            <person name="Justo A."/>
            <person name="Karasinski D."/>
            <person name="Kautmanova I."/>
            <person name="Kiss B."/>
            <person name="Kocsube S."/>
            <person name="Kotiranta H."/>
            <person name="LaButti K.M."/>
            <person name="Lechner B.E."/>
            <person name="Liimatainen K."/>
            <person name="Lipzen A."/>
            <person name="Lukacs Z."/>
            <person name="Mihaltcheva S."/>
            <person name="Morgado L.N."/>
            <person name="Niskanen T."/>
            <person name="Noordeloos M.E."/>
            <person name="Ohm R.A."/>
            <person name="Ortiz-Santana B."/>
            <person name="Ovrebo C."/>
            <person name="Racz N."/>
            <person name="Riley R."/>
            <person name="Savchenko A."/>
            <person name="Shiryaev A."/>
            <person name="Soop K."/>
            <person name="Spirin V."/>
            <person name="Szebenyi C."/>
            <person name="Tomsovsky M."/>
            <person name="Tulloss R.E."/>
            <person name="Uehling J."/>
            <person name="Grigoriev I.V."/>
            <person name="Vagvolgyi C."/>
            <person name="Papp T."/>
            <person name="Martin F.M."/>
            <person name="Miettinen O."/>
            <person name="Hibbett D.S."/>
            <person name="Nagy L.G."/>
        </authorList>
    </citation>
    <scope>NUCLEOTIDE SEQUENCE [LARGE SCALE GENOMIC DNA]</scope>
    <source>
        <strain evidence="1 2">NL-1719</strain>
    </source>
</reference>
<keyword evidence="2" id="KW-1185">Reference proteome</keyword>
<dbReference type="EMBL" id="ML208603">
    <property type="protein sequence ID" value="TFK62142.1"/>
    <property type="molecule type" value="Genomic_DNA"/>
</dbReference>
<sequence length="254" mass="27825">MAGAKRLRTCRRCPGHPLQVECCHTKEGQAFLAALTIKETVTNGAPSDVESPVGPPVPVDPLLLAQAEAGNGEDGDSDSETEDKKKKKRVRVSASNPIYGRVEGCVRGSVPCELLRTSKLRTFMPDSSLATRRYNRELAAIIVRAERLSREVGCWFLINAQYRYSGQTAVTYASPRLRQDAPDDTADLGRRFNRLTNGLVLARQKDAQDLVKQLQELESQKEEALTRASAAEAALAREREENCLMGALVSAVGK</sequence>